<feature type="transmembrane region" description="Helical" evidence="1">
    <location>
        <begin position="12"/>
        <end position="32"/>
    </location>
</feature>
<dbReference type="Proteomes" id="UP000019482">
    <property type="component" value="Unassembled WGS sequence"/>
</dbReference>
<dbReference type="GeneID" id="29420328"/>
<protein>
    <submittedName>
        <fullName evidence="2">Uncharacterized protein</fullName>
    </submittedName>
</protein>
<proteinExistence type="predicted"/>
<keyword evidence="1" id="KW-1133">Transmembrane helix</keyword>
<organism evidence="2 3">
    <name type="scientific">Clostridium tyrobutyricum DIVETGP</name>
    <dbReference type="NCBI Taxonomy" id="1408889"/>
    <lineage>
        <taxon>Bacteria</taxon>
        <taxon>Bacillati</taxon>
        <taxon>Bacillota</taxon>
        <taxon>Clostridia</taxon>
        <taxon>Eubacteriales</taxon>
        <taxon>Clostridiaceae</taxon>
        <taxon>Clostridium</taxon>
    </lineage>
</organism>
<dbReference type="AlphaFoldDB" id="W6N7N5"/>
<name>W6N7N5_CLOTY</name>
<accession>W6N7N5</accession>
<dbReference type="RefSeq" id="WP_017751404.1">
    <property type="nucleotide sequence ID" value="NZ_CBXI010000040.1"/>
</dbReference>
<keyword evidence="1" id="KW-0812">Transmembrane</keyword>
<dbReference type="InterPro" id="IPR011088">
    <property type="entry name" value="Phage_phiNM3_A0EWY4"/>
</dbReference>
<gene>
    <name evidence="2" type="ORF">CTDIVETGP_2385</name>
</gene>
<evidence type="ECO:0000313" key="3">
    <source>
        <dbReference type="Proteomes" id="UP000019482"/>
    </source>
</evidence>
<evidence type="ECO:0000313" key="2">
    <source>
        <dbReference type="EMBL" id="CDL92315.1"/>
    </source>
</evidence>
<dbReference type="Pfam" id="PF07509">
    <property type="entry name" value="DUF1523"/>
    <property type="match status" value="1"/>
</dbReference>
<evidence type="ECO:0000256" key="1">
    <source>
        <dbReference type="SAM" id="Phobius"/>
    </source>
</evidence>
<dbReference type="OrthoDB" id="1908489at2"/>
<keyword evidence="1" id="KW-0472">Membrane</keyword>
<sequence length="126" mass="14788">MRKHKALRYKIIAAIVCSIIISVLISLIPHFFRNTYTVIISSKQIEKKSKNKTIYLIYTQMDNGTVKVFKNINSFPELKFNSQDIYGGLRINRKYKIRAYGLRIPLLSSYENIVKVQAVKPYNQWQ</sequence>
<dbReference type="EMBL" id="CBXI010000040">
    <property type="protein sequence ID" value="CDL92315.1"/>
    <property type="molecule type" value="Genomic_DNA"/>
</dbReference>
<comment type="caution">
    <text evidence="2">The sequence shown here is derived from an EMBL/GenBank/DDBJ whole genome shotgun (WGS) entry which is preliminary data.</text>
</comment>
<reference evidence="2 3" key="1">
    <citation type="journal article" date="2015" name="Genome Announc.">
        <title>Draft Genome Sequence of Clostridium tyrobutyricum Strain DIVETGP, Isolated from Cow's Milk for Grana Padano Production.</title>
        <authorList>
            <person name="Soggiu A."/>
            <person name="Piras C."/>
            <person name="Gaiarsa S."/>
            <person name="Sassera D."/>
            <person name="Roncada P."/>
            <person name="Bendixen E."/>
            <person name="Brasca M."/>
            <person name="Bonizzi L."/>
        </authorList>
    </citation>
    <scope>NUCLEOTIDE SEQUENCE [LARGE SCALE GENOMIC DNA]</scope>
    <source>
        <strain evidence="2 3">DIVETGP</strain>
    </source>
</reference>
<keyword evidence="3" id="KW-1185">Reference proteome</keyword>